<keyword evidence="5" id="KW-0808">Transferase</keyword>
<dbReference type="InterPro" id="IPR001296">
    <property type="entry name" value="Glyco_trans_1"/>
</dbReference>
<comment type="subunit">
    <text evidence="2">Homodimer.</text>
</comment>
<dbReference type="STRING" id="416450.A0A1V6QKP2"/>
<organism evidence="9 10">
    <name type="scientific">Penicillium antarcticum</name>
    <dbReference type="NCBI Taxonomy" id="416450"/>
    <lineage>
        <taxon>Eukaryota</taxon>
        <taxon>Fungi</taxon>
        <taxon>Dikarya</taxon>
        <taxon>Ascomycota</taxon>
        <taxon>Pezizomycotina</taxon>
        <taxon>Eurotiomycetes</taxon>
        <taxon>Eurotiomycetidae</taxon>
        <taxon>Eurotiales</taxon>
        <taxon>Aspergillaceae</taxon>
        <taxon>Penicillium</taxon>
    </lineage>
</organism>
<evidence type="ECO:0000313" key="9">
    <source>
        <dbReference type="EMBL" id="OQD89780.1"/>
    </source>
</evidence>
<comment type="caution">
    <text evidence="9">The sequence shown here is derived from an EMBL/GenBank/DDBJ whole genome shotgun (WGS) entry which is preliminary data.</text>
</comment>
<feature type="domain" description="Trehalose synthase N-terminal" evidence="8">
    <location>
        <begin position="241"/>
        <end position="402"/>
    </location>
</feature>
<sequence length="698" mass="77606">MPDNKCDKRSFERHASVAQQRRLSLQFERNAWLGPPSDIIYAGVSSYFSNHHTSLIAIALRDTTYLLDFIEKDFTDGPACAREATDFIISELKHYSKEYLEKIVGLAMPKHVADHCPVLCSRLWAELDIIPLVLSESALAERVSVGQLIEARGPSAAGAWGQKAVDEQAESMARKCVRLFGPENIPLLQVGFLGLVEVDTAFHVRLADLDDFKNTVSSRTWSALEHYTADLKEREVKIAFFSATPQGGGVALMRHALVRLSHSLGTDIKWYVPKPRPGVFRVTKTNHNILQGVAHPDERLTSENKELLQGWIEENAKRYWARPGGPLLAPSDGGADVIIVDDPQMPGLIPIAKDLAPNRPVIFRSHIQIRSDLVAQAGTPQAEAWGFLWKQIKLADCFISHPVSAFVPQDVPPESVGYMPASTDWLDGLNKNMRDWDVAHYGRVFNAACRNAAMAPIQYPEDSYIVQISRFDPSKGIFDVLDSYEKFYHRLVSERPDLVPPKLLICGHGSVDDPDGALIYDEVIDHLENNVPDIRHLICVMRLRPSDQVLNAILSKASIALQLSTREGFEVKVSEAIHKGKPVIATRAGGIPLQIENGKNGFLVDVGDTDAVAQHLFELWTDDEMYGRMSEYATHHVCDEVSTVGNALNWLYLASKLSRGEPVRPNGRWINDLAFEEIGLPVGDGPQLTRAVEVDKMG</sequence>
<evidence type="ECO:0000256" key="6">
    <source>
        <dbReference type="ARBA" id="ARBA00023277"/>
    </source>
</evidence>
<dbReference type="GO" id="GO:0006006">
    <property type="term" value="P:glucose metabolic process"/>
    <property type="evidence" value="ECO:0007669"/>
    <property type="project" value="UniProtKB-KW"/>
</dbReference>
<evidence type="ECO:0000256" key="1">
    <source>
        <dbReference type="ARBA" id="ARBA00009481"/>
    </source>
</evidence>
<dbReference type="Pfam" id="PF21269">
    <property type="entry name" value="TreT_GT1"/>
    <property type="match status" value="1"/>
</dbReference>
<name>A0A1V6QKP2_9EURO</name>
<evidence type="ECO:0000259" key="7">
    <source>
        <dbReference type="Pfam" id="PF00534"/>
    </source>
</evidence>
<gene>
    <name evidence="9" type="ORF">PENANT_c002G10005</name>
</gene>
<dbReference type="PANTHER" id="PTHR47779:SF1">
    <property type="entry name" value="SYNTHASE (CCG-9), PUTATIVE (AFU_ORTHOLOGUE AFUA_3G12100)-RELATED"/>
    <property type="match status" value="1"/>
</dbReference>
<dbReference type="InterPro" id="IPR049438">
    <property type="entry name" value="TreT_GT1"/>
</dbReference>
<keyword evidence="4" id="KW-0328">Glycosyltransferase</keyword>
<evidence type="ECO:0000256" key="4">
    <source>
        <dbReference type="ARBA" id="ARBA00022676"/>
    </source>
</evidence>
<accession>A0A1V6QKP2</accession>
<dbReference type="InterPro" id="IPR052078">
    <property type="entry name" value="Trehalose_Metab_GTase"/>
</dbReference>
<protein>
    <submittedName>
        <fullName evidence="9">Uncharacterized protein</fullName>
    </submittedName>
</protein>
<evidence type="ECO:0000256" key="3">
    <source>
        <dbReference type="ARBA" id="ARBA00022526"/>
    </source>
</evidence>
<evidence type="ECO:0000256" key="2">
    <source>
        <dbReference type="ARBA" id="ARBA00011738"/>
    </source>
</evidence>
<dbReference type="AlphaFoldDB" id="A0A1V6QKP2"/>
<dbReference type="SUPFAM" id="SSF53756">
    <property type="entry name" value="UDP-Glycosyltransferase/glycogen phosphorylase"/>
    <property type="match status" value="1"/>
</dbReference>
<evidence type="ECO:0000259" key="8">
    <source>
        <dbReference type="Pfam" id="PF21269"/>
    </source>
</evidence>
<dbReference type="GO" id="GO:0016757">
    <property type="term" value="F:glycosyltransferase activity"/>
    <property type="evidence" value="ECO:0007669"/>
    <property type="project" value="UniProtKB-KW"/>
</dbReference>
<dbReference type="EMBL" id="MDYN01000002">
    <property type="protein sequence ID" value="OQD89780.1"/>
    <property type="molecule type" value="Genomic_DNA"/>
</dbReference>
<keyword evidence="3" id="KW-0313">Glucose metabolism</keyword>
<feature type="domain" description="Glycosyl transferase family 1" evidence="7">
    <location>
        <begin position="461"/>
        <end position="635"/>
    </location>
</feature>
<keyword evidence="6" id="KW-0119">Carbohydrate metabolism</keyword>
<keyword evidence="10" id="KW-1185">Reference proteome</keyword>
<proteinExistence type="inferred from homology"/>
<reference evidence="10" key="1">
    <citation type="journal article" date="2017" name="Nat. Microbiol.">
        <title>Global analysis of biosynthetic gene clusters reveals vast potential of secondary metabolite production in Penicillium species.</title>
        <authorList>
            <person name="Nielsen J.C."/>
            <person name="Grijseels S."/>
            <person name="Prigent S."/>
            <person name="Ji B."/>
            <person name="Dainat J."/>
            <person name="Nielsen K.F."/>
            <person name="Frisvad J.C."/>
            <person name="Workman M."/>
            <person name="Nielsen J."/>
        </authorList>
    </citation>
    <scope>NUCLEOTIDE SEQUENCE [LARGE SCALE GENOMIC DNA]</scope>
    <source>
        <strain evidence="10">IBT 31811</strain>
    </source>
</reference>
<dbReference type="Pfam" id="PF00534">
    <property type="entry name" value="Glycos_transf_1"/>
    <property type="match status" value="1"/>
</dbReference>
<evidence type="ECO:0000256" key="5">
    <source>
        <dbReference type="ARBA" id="ARBA00022679"/>
    </source>
</evidence>
<evidence type="ECO:0000313" key="10">
    <source>
        <dbReference type="Proteomes" id="UP000191672"/>
    </source>
</evidence>
<dbReference type="Gene3D" id="3.40.50.2000">
    <property type="entry name" value="Glycogen Phosphorylase B"/>
    <property type="match status" value="2"/>
</dbReference>
<dbReference type="CDD" id="cd03792">
    <property type="entry name" value="GT4_trehalose_phosphorylase"/>
    <property type="match status" value="1"/>
</dbReference>
<dbReference type="PANTHER" id="PTHR47779">
    <property type="entry name" value="SYNTHASE (CCG-9), PUTATIVE (AFU_ORTHOLOGUE AFUA_3G12100)-RELATED"/>
    <property type="match status" value="1"/>
</dbReference>
<dbReference type="Proteomes" id="UP000191672">
    <property type="component" value="Unassembled WGS sequence"/>
</dbReference>
<comment type="similarity">
    <text evidence="1">Belongs to the glycosyltransferase group 1 family. Glycosyltransferase 4 subfamily.</text>
</comment>